<dbReference type="UniPathway" id="UPA00219"/>
<feature type="active site" evidence="11">
    <location>
        <position position="293"/>
    </location>
</feature>
<dbReference type="InterPro" id="IPR016185">
    <property type="entry name" value="PreATP-grasp_dom_sf"/>
</dbReference>
<feature type="domain" description="ATP-grasp" evidence="14">
    <location>
        <begin position="111"/>
        <end position="315"/>
    </location>
</feature>
<comment type="subcellular location">
    <subcellularLocation>
        <location evidence="1 10">Cytoplasm</location>
    </subcellularLocation>
</comment>
<evidence type="ECO:0000313" key="15">
    <source>
        <dbReference type="EMBL" id="OGZ17438.1"/>
    </source>
</evidence>
<keyword evidence="12" id="KW-0464">Manganese</keyword>
<dbReference type="PANTHER" id="PTHR23132:SF23">
    <property type="entry name" value="D-ALANINE--D-ALANINE LIGASE B"/>
    <property type="match status" value="1"/>
</dbReference>
<dbReference type="InterPro" id="IPR005905">
    <property type="entry name" value="D_ala_D_ala"/>
</dbReference>
<dbReference type="HAMAP" id="MF_00047">
    <property type="entry name" value="Dala_Dala_lig"/>
    <property type="match status" value="1"/>
</dbReference>
<reference evidence="15 16" key="1">
    <citation type="journal article" date="2016" name="Nat. Commun.">
        <title>Thousands of microbial genomes shed light on interconnected biogeochemical processes in an aquifer system.</title>
        <authorList>
            <person name="Anantharaman K."/>
            <person name="Brown C.T."/>
            <person name="Hug L.A."/>
            <person name="Sharon I."/>
            <person name="Castelle C.J."/>
            <person name="Probst A.J."/>
            <person name="Thomas B.C."/>
            <person name="Singh A."/>
            <person name="Wilkins M.J."/>
            <person name="Karaoz U."/>
            <person name="Brodie E.L."/>
            <person name="Williams K.H."/>
            <person name="Hubbard S.S."/>
            <person name="Banfield J.F."/>
        </authorList>
    </citation>
    <scope>NUCLEOTIDE SEQUENCE [LARGE SCALE GENOMIC DNA]</scope>
</reference>
<evidence type="ECO:0000256" key="7">
    <source>
        <dbReference type="ARBA" id="ARBA00022960"/>
    </source>
</evidence>
<dbReference type="SUPFAM" id="SSF52440">
    <property type="entry name" value="PreATP-grasp domain"/>
    <property type="match status" value="1"/>
</dbReference>
<dbReference type="EMBL" id="MHLU01000135">
    <property type="protein sequence ID" value="OGZ17438.1"/>
    <property type="molecule type" value="Genomic_DNA"/>
</dbReference>
<keyword evidence="3 10" id="KW-0963">Cytoplasm</keyword>
<evidence type="ECO:0000256" key="1">
    <source>
        <dbReference type="ARBA" id="ARBA00004496"/>
    </source>
</evidence>
<gene>
    <name evidence="10" type="primary">ddl</name>
    <name evidence="15" type="ORF">A2494_00050</name>
</gene>
<dbReference type="GO" id="GO:0005737">
    <property type="term" value="C:cytoplasm"/>
    <property type="evidence" value="ECO:0007669"/>
    <property type="project" value="UniProtKB-SubCell"/>
</dbReference>
<evidence type="ECO:0000256" key="8">
    <source>
        <dbReference type="ARBA" id="ARBA00022984"/>
    </source>
</evidence>
<evidence type="ECO:0000259" key="14">
    <source>
        <dbReference type="PROSITE" id="PS50975"/>
    </source>
</evidence>
<accession>A0A1G2DX06</accession>
<dbReference type="PROSITE" id="PS00844">
    <property type="entry name" value="DALA_DALA_LIGASE_2"/>
    <property type="match status" value="1"/>
</dbReference>
<dbReference type="Proteomes" id="UP000178106">
    <property type="component" value="Unassembled WGS sequence"/>
</dbReference>
<dbReference type="GO" id="GO:0005524">
    <property type="term" value="F:ATP binding"/>
    <property type="evidence" value="ECO:0007669"/>
    <property type="project" value="UniProtKB-UniRule"/>
</dbReference>
<feature type="binding site" evidence="12">
    <location>
        <position position="282"/>
    </location>
    <ligand>
        <name>Mg(2+)</name>
        <dbReference type="ChEBI" id="CHEBI:18420"/>
        <label>1</label>
    </ligand>
</feature>
<feature type="binding site" evidence="12">
    <location>
        <position position="270"/>
    </location>
    <ligand>
        <name>Mg(2+)</name>
        <dbReference type="ChEBI" id="CHEBI:18420"/>
        <label>1</label>
    </ligand>
</feature>
<dbReference type="SUPFAM" id="SSF56059">
    <property type="entry name" value="Glutathione synthetase ATP-binding domain-like"/>
    <property type="match status" value="1"/>
</dbReference>
<dbReference type="Gene3D" id="3.30.470.20">
    <property type="entry name" value="ATP-grasp fold, B domain"/>
    <property type="match status" value="1"/>
</dbReference>
<evidence type="ECO:0000256" key="6">
    <source>
        <dbReference type="ARBA" id="ARBA00022840"/>
    </source>
</evidence>
<evidence type="ECO:0000256" key="9">
    <source>
        <dbReference type="ARBA" id="ARBA00023316"/>
    </source>
</evidence>
<evidence type="ECO:0000256" key="3">
    <source>
        <dbReference type="ARBA" id="ARBA00022490"/>
    </source>
</evidence>
<keyword evidence="9 10" id="KW-0961">Cell wall biogenesis/degradation</keyword>
<keyword evidence="7 10" id="KW-0133">Cell shape</keyword>
<keyword evidence="6 13" id="KW-0067">ATP-binding</keyword>
<comment type="cofactor">
    <cofactor evidence="12">
        <name>Mg(2+)</name>
        <dbReference type="ChEBI" id="CHEBI:18420"/>
    </cofactor>
    <cofactor evidence="12">
        <name>Mn(2+)</name>
        <dbReference type="ChEBI" id="CHEBI:29035"/>
    </cofactor>
    <text evidence="12">Binds 2 magnesium or manganese ions per subunit.</text>
</comment>
<dbReference type="SMART" id="SM01209">
    <property type="entry name" value="GARS_A"/>
    <property type="match status" value="1"/>
</dbReference>
<dbReference type="GO" id="GO:0008716">
    <property type="term" value="F:D-alanine-D-alanine ligase activity"/>
    <property type="evidence" value="ECO:0007669"/>
    <property type="project" value="UniProtKB-UniRule"/>
</dbReference>
<keyword evidence="12" id="KW-0479">Metal-binding</keyword>
<comment type="pathway">
    <text evidence="10">Cell wall biogenesis; peptidoglycan biosynthesis.</text>
</comment>
<keyword evidence="4 10" id="KW-0436">Ligase</keyword>
<evidence type="ECO:0000256" key="11">
    <source>
        <dbReference type="PIRSR" id="PIRSR039102-1"/>
    </source>
</evidence>
<evidence type="ECO:0000256" key="4">
    <source>
        <dbReference type="ARBA" id="ARBA00022598"/>
    </source>
</evidence>
<dbReference type="GO" id="GO:0009252">
    <property type="term" value="P:peptidoglycan biosynthetic process"/>
    <property type="evidence" value="ECO:0007669"/>
    <property type="project" value="UniProtKB-UniRule"/>
</dbReference>
<dbReference type="InterPro" id="IPR013815">
    <property type="entry name" value="ATP_grasp_subdomain_1"/>
</dbReference>
<sequence length="321" mass="34990">MKKIRVGVIRGGPSSEYAVSLKTGESVLRNLDSERYLPVDILISTHGDWYMNGVRTDLGTVAEQVDIVWNALHGTFGEDGKVQRLLEAFNIPYTGSGVLPSALGMHKGLAKDRFRKAGLLTPEGDVVESEGDIEETAFHFFRNRHLPVIVKPVSGGSSVATSIARTYEDLVSAIKQASQYGDVLVEEYIEGTEATCCVIDTSTPGENLVLHPIEIVPPRSKDFFDYDAKYGGETEEICPGRFAPHIQSQLRELAQKSHQAIGARHYSRSDFIISPRGIYVLEINTLPGLTEASLLPKALQAGGVALPDFLDHIVTLALSGK</sequence>
<feature type="active site" evidence="11">
    <location>
        <position position="157"/>
    </location>
</feature>
<dbReference type="GO" id="GO:0071555">
    <property type="term" value="P:cell wall organization"/>
    <property type="evidence" value="ECO:0007669"/>
    <property type="project" value="UniProtKB-KW"/>
</dbReference>
<organism evidence="15 16">
    <name type="scientific">Candidatus Lloydbacteria bacterium RIFOXYC12_FULL_46_25</name>
    <dbReference type="NCBI Taxonomy" id="1798670"/>
    <lineage>
        <taxon>Bacteria</taxon>
        <taxon>Candidatus Lloydiibacteriota</taxon>
    </lineage>
</organism>
<dbReference type="Pfam" id="PF01820">
    <property type="entry name" value="Dala_Dala_lig_N"/>
    <property type="match status" value="2"/>
</dbReference>
<dbReference type="Gene3D" id="3.40.50.20">
    <property type="match status" value="1"/>
</dbReference>
<evidence type="ECO:0000256" key="10">
    <source>
        <dbReference type="HAMAP-Rule" id="MF_00047"/>
    </source>
</evidence>
<evidence type="ECO:0000256" key="2">
    <source>
        <dbReference type="ARBA" id="ARBA00010871"/>
    </source>
</evidence>
<keyword evidence="12" id="KW-0460">Magnesium</keyword>
<dbReference type="PIRSF" id="PIRSF039102">
    <property type="entry name" value="Ddl/VanB"/>
    <property type="match status" value="1"/>
</dbReference>
<feature type="active site" evidence="11">
    <location>
        <position position="16"/>
    </location>
</feature>
<dbReference type="EC" id="6.3.2.4" evidence="10"/>
<evidence type="ECO:0000256" key="13">
    <source>
        <dbReference type="PROSITE-ProRule" id="PRU00409"/>
    </source>
</evidence>
<dbReference type="PANTHER" id="PTHR23132">
    <property type="entry name" value="D-ALANINE--D-ALANINE LIGASE"/>
    <property type="match status" value="1"/>
</dbReference>
<name>A0A1G2DX06_9BACT</name>
<dbReference type="InterPro" id="IPR000291">
    <property type="entry name" value="D-Ala_lig_Van_CS"/>
</dbReference>
<feature type="binding site" evidence="12">
    <location>
        <position position="282"/>
    </location>
    <ligand>
        <name>Mg(2+)</name>
        <dbReference type="ChEBI" id="CHEBI:18420"/>
        <label>2</label>
    </ligand>
</feature>
<evidence type="ECO:0000313" key="16">
    <source>
        <dbReference type="Proteomes" id="UP000178106"/>
    </source>
</evidence>
<comment type="catalytic activity">
    <reaction evidence="10">
        <text>2 D-alanine + ATP = D-alanyl-D-alanine + ADP + phosphate + H(+)</text>
        <dbReference type="Rhea" id="RHEA:11224"/>
        <dbReference type="ChEBI" id="CHEBI:15378"/>
        <dbReference type="ChEBI" id="CHEBI:30616"/>
        <dbReference type="ChEBI" id="CHEBI:43474"/>
        <dbReference type="ChEBI" id="CHEBI:57416"/>
        <dbReference type="ChEBI" id="CHEBI:57822"/>
        <dbReference type="ChEBI" id="CHEBI:456216"/>
        <dbReference type="EC" id="6.3.2.4"/>
    </reaction>
</comment>
<dbReference type="GO" id="GO:0008360">
    <property type="term" value="P:regulation of cell shape"/>
    <property type="evidence" value="ECO:0007669"/>
    <property type="project" value="UniProtKB-KW"/>
</dbReference>
<dbReference type="InterPro" id="IPR011127">
    <property type="entry name" value="Dala_Dala_lig_N"/>
</dbReference>
<dbReference type="InterPro" id="IPR011095">
    <property type="entry name" value="Dala_Dala_lig_C"/>
</dbReference>
<proteinExistence type="inferred from homology"/>
<comment type="similarity">
    <text evidence="2 10">Belongs to the D-alanine--D-alanine ligase family.</text>
</comment>
<comment type="caution">
    <text evidence="15">The sequence shown here is derived from an EMBL/GenBank/DDBJ whole genome shotgun (WGS) entry which is preliminary data.</text>
</comment>
<dbReference type="InterPro" id="IPR011761">
    <property type="entry name" value="ATP-grasp"/>
</dbReference>
<evidence type="ECO:0000256" key="12">
    <source>
        <dbReference type="PIRSR" id="PIRSR039102-3"/>
    </source>
</evidence>
<dbReference type="AlphaFoldDB" id="A0A1G2DX06"/>
<dbReference type="Pfam" id="PF07478">
    <property type="entry name" value="Dala_Dala_lig_C"/>
    <property type="match status" value="1"/>
</dbReference>
<dbReference type="Gene3D" id="3.30.1490.20">
    <property type="entry name" value="ATP-grasp fold, A domain"/>
    <property type="match status" value="1"/>
</dbReference>
<dbReference type="NCBIfam" id="TIGR01205">
    <property type="entry name" value="D_ala_D_alaTIGR"/>
    <property type="match status" value="1"/>
</dbReference>
<dbReference type="PROSITE" id="PS50975">
    <property type="entry name" value="ATP_GRASP"/>
    <property type="match status" value="1"/>
</dbReference>
<comment type="function">
    <text evidence="10">Cell wall formation.</text>
</comment>
<dbReference type="GO" id="GO:0046872">
    <property type="term" value="F:metal ion binding"/>
    <property type="evidence" value="ECO:0007669"/>
    <property type="project" value="UniProtKB-KW"/>
</dbReference>
<dbReference type="NCBIfam" id="NF002378">
    <property type="entry name" value="PRK01372.1"/>
    <property type="match status" value="1"/>
</dbReference>
<evidence type="ECO:0000256" key="5">
    <source>
        <dbReference type="ARBA" id="ARBA00022741"/>
    </source>
</evidence>
<keyword evidence="5 13" id="KW-0547">Nucleotide-binding</keyword>
<protein>
    <recommendedName>
        <fullName evidence="10">D-alanine--D-alanine ligase</fullName>
        <ecNumber evidence="10">6.3.2.4</ecNumber>
    </recommendedName>
    <alternativeName>
        <fullName evidence="10">D-Ala-D-Ala ligase</fullName>
    </alternativeName>
    <alternativeName>
        <fullName evidence="10">D-alanylalanine synthetase</fullName>
    </alternativeName>
</protein>
<feature type="binding site" evidence="12">
    <location>
        <position position="284"/>
    </location>
    <ligand>
        <name>Mg(2+)</name>
        <dbReference type="ChEBI" id="CHEBI:18420"/>
        <label>2</label>
    </ligand>
</feature>
<keyword evidence="8 10" id="KW-0573">Peptidoglycan synthesis</keyword>